<dbReference type="Gene3D" id="1.10.3680.10">
    <property type="entry name" value="TerB-like"/>
    <property type="match status" value="1"/>
</dbReference>
<comment type="caution">
    <text evidence="1">The sequence shown here is derived from an EMBL/GenBank/DDBJ whole genome shotgun (WGS) entry which is preliminary data.</text>
</comment>
<proteinExistence type="predicted"/>
<dbReference type="InterPro" id="IPR029024">
    <property type="entry name" value="TerB-like"/>
</dbReference>
<protein>
    <recommendedName>
        <fullName evidence="3">Co-chaperone DjlA N-terminal domain-containing protein</fullName>
    </recommendedName>
</protein>
<dbReference type="SUPFAM" id="SSF158682">
    <property type="entry name" value="TerB-like"/>
    <property type="match status" value="1"/>
</dbReference>
<sequence>MPDSADVIAKLHIIYQRGTDESTRRDVSVTDFDPFTISGHCHLRGQYRSFRIFDIRECYNTTTGEVIEKDSLPTYLHALYQQSSRYTLERLMQPEFPVLGILAYIARADGQVRAAERTVIAAACKVFTHDLRITESQANDALDRTDTLGLHSFKVAVGRINKLGDDAVKRKLIAATRTIIGTQKNVTPGEQEALDYMTKRFAKSE</sequence>
<accession>A0AB37Z443</accession>
<evidence type="ECO:0008006" key="3">
    <source>
        <dbReference type="Google" id="ProtNLM"/>
    </source>
</evidence>
<gene>
    <name evidence="1" type="ORF">SAMN05216370_0863</name>
</gene>
<dbReference type="AlphaFoldDB" id="A0AB37Z443"/>
<reference evidence="1 2" key="1">
    <citation type="submission" date="2016-10" db="EMBL/GenBank/DDBJ databases">
        <authorList>
            <person name="Varghese N."/>
            <person name="Submissions S."/>
        </authorList>
    </citation>
    <scope>NUCLEOTIDE SEQUENCE [LARGE SCALE GENOMIC DNA]</scope>
    <source>
        <strain evidence="1 2">DSM 17833</strain>
    </source>
</reference>
<evidence type="ECO:0000313" key="1">
    <source>
        <dbReference type="EMBL" id="SCW38648.1"/>
    </source>
</evidence>
<organism evidence="1 2">
    <name type="scientific">Pseudomonas peli</name>
    <dbReference type="NCBI Taxonomy" id="592361"/>
    <lineage>
        <taxon>Bacteria</taxon>
        <taxon>Pseudomonadati</taxon>
        <taxon>Pseudomonadota</taxon>
        <taxon>Gammaproteobacteria</taxon>
        <taxon>Pseudomonadales</taxon>
        <taxon>Pseudomonadaceae</taxon>
        <taxon>Pseudomonas</taxon>
    </lineage>
</organism>
<name>A0AB37Z443_9PSED</name>
<evidence type="ECO:0000313" key="2">
    <source>
        <dbReference type="Proteomes" id="UP000242418"/>
    </source>
</evidence>
<dbReference type="Proteomes" id="UP000242418">
    <property type="component" value="Unassembled WGS sequence"/>
</dbReference>
<keyword evidence="2" id="KW-1185">Reference proteome</keyword>
<dbReference type="EMBL" id="FMTL01000001">
    <property type="protein sequence ID" value="SCW38648.1"/>
    <property type="molecule type" value="Genomic_DNA"/>
</dbReference>